<dbReference type="AlphaFoldDB" id="A0A9W6IPE0"/>
<feature type="domain" description="Beta-lactamase-related" evidence="2">
    <location>
        <begin position="32"/>
        <end position="376"/>
    </location>
</feature>
<keyword evidence="1" id="KW-0732">Signal</keyword>
<accession>A0A9W6IPE0</accession>
<name>A0A9W6IPE0_9PROT</name>
<proteinExistence type="predicted"/>
<dbReference type="PANTHER" id="PTHR46825">
    <property type="entry name" value="D-ALANYL-D-ALANINE-CARBOXYPEPTIDASE/ENDOPEPTIDASE AMPH"/>
    <property type="match status" value="1"/>
</dbReference>
<evidence type="ECO:0000313" key="4">
    <source>
        <dbReference type="Proteomes" id="UP001143486"/>
    </source>
</evidence>
<dbReference type="InterPro" id="IPR001466">
    <property type="entry name" value="Beta-lactam-related"/>
</dbReference>
<reference evidence="3" key="2">
    <citation type="submission" date="2023-01" db="EMBL/GenBank/DDBJ databases">
        <authorList>
            <person name="Sun Q."/>
            <person name="Evtushenko L."/>
        </authorList>
    </citation>
    <scope>NUCLEOTIDE SEQUENCE</scope>
    <source>
        <strain evidence="3">VKM B-1513</strain>
    </source>
</reference>
<evidence type="ECO:0000256" key="1">
    <source>
        <dbReference type="SAM" id="SignalP"/>
    </source>
</evidence>
<dbReference type="EMBL" id="BSFE01000008">
    <property type="protein sequence ID" value="GLK53164.1"/>
    <property type="molecule type" value="Genomic_DNA"/>
</dbReference>
<evidence type="ECO:0000313" key="3">
    <source>
        <dbReference type="EMBL" id="GLK53164.1"/>
    </source>
</evidence>
<dbReference type="Gene3D" id="3.40.710.10">
    <property type="entry name" value="DD-peptidase/beta-lactamase superfamily"/>
    <property type="match status" value="1"/>
</dbReference>
<dbReference type="InterPro" id="IPR012338">
    <property type="entry name" value="Beta-lactam/transpept-like"/>
</dbReference>
<dbReference type="RefSeq" id="WP_271187521.1">
    <property type="nucleotide sequence ID" value="NZ_BSFE01000008.1"/>
</dbReference>
<organism evidence="3 4">
    <name type="scientific">Maricaulis virginensis</name>
    <dbReference type="NCBI Taxonomy" id="144022"/>
    <lineage>
        <taxon>Bacteria</taxon>
        <taxon>Pseudomonadati</taxon>
        <taxon>Pseudomonadota</taxon>
        <taxon>Alphaproteobacteria</taxon>
        <taxon>Maricaulales</taxon>
        <taxon>Maricaulaceae</taxon>
        <taxon>Maricaulis</taxon>
    </lineage>
</organism>
<sequence>MRNCLAGLCAALCLTAPVWPAPVVDLDAALEAVRQEIDRPGFSGAVVVLERGETRLAEVRGLADQSAGRRNTLETRFNIASVGKFLTGLAFASASETVAGPPDDFLDLPAGSLLPGDADLFDADVTAGDLMGHRTTIVSFGAADGAEQRMPGLRSNADVFELVREAQDVPVSRRRDGLAYNNSNAIVLGEIIAALHGQSYEAALRDLVLAPAGADNAVFARQGDADALGLALPYVDADFDMRAPMRPRGGGEAALPQTYPRLVETPLGSMISSAAGGLYISAPELAAVGRAALDGTLTKRDRLDRMCESLVPIPGRIFGHACGGVELAPGIERWGHNGGAPGINAELALYPQLDVVLVVLSNHNGRAGPVLAAFEAALAEQRTQERHSNGFIIRGE</sequence>
<gene>
    <name evidence="3" type="ORF">GCM10017621_26720</name>
</gene>
<feature type="chain" id="PRO_5040929863" description="Beta-lactamase-related domain-containing protein" evidence="1">
    <location>
        <begin position="21"/>
        <end position="396"/>
    </location>
</feature>
<comment type="caution">
    <text evidence="3">The sequence shown here is derived from an EMBL/GenBank/DDBJ whole genome shotgun (WGS) entry which is preliminary data.</text>
</comment>
<protein>
    <recommendedName>
        <fullName evidence="2">Beta-lactamase-related domain-containing protein</fullName>
    </recommendedName>
</protein>
<feature type="signal peptide" evidence="1">
    <location>
        <begin position="1"/>
        <end position="20"/>
    </location>
</feature>
<reference evidence="3" key="1">
    <citation type="journal article" date="2014" name="Int. J. Syst. Evol. Microbiol.">
        <title>Complete genome sequence of Corynebacterium casei LMG S-19264T (=DSM 44701T), isolated from a smear-ripened cheese.</title>
        <authorList>
            <consortium name="US DOE Joint Genome Institute (JGI-PGF)"/>
            <person name="Walter F."/>
            <person name="Albersmeier A."/>
            <person name="Kalinowski J."/>
            <person name="Ruckert C."/>
        </authorList>
    </citation>
    <scope>NUCLEOTIDE SEQUENCE</scope>
    <source>
        <strain evidence="3">VKM B-1513</strain>
    </source>
</reference>
<dbReference type="InterPro" id="IPR050491">
    <property type="entry name" value="AmpC-like"/>
</dbReference>
<dbReference type="Proteomes" id="UP001143486">
    <property type="component" value="Unassembled WGS sequence"/>
</dbReference>
<dbReference type="Pfam" id="PF00144">
    <property type="entry name" value="Beta-lactamase"/>
    <property type="match status" value="1"/>
</dbReference>
<dbReference type="PANTHER" id="PTHR46825:SF9">
    <property type="entry name" value="BETA-LACTAMASE-RELATED DOMAIN-CONTAINING PROTEIN"/>
    <property type="match status" value="1"/>
</dbReference>
<keyword evidence="4" id="KW-1185">Reference proteome</keyword>
<evidence type="ECO:0000259" key="2">
    <source>
        <dbReference type="Pfam" id="PF00144"/>
    </source>
</evidence>
<dbReference type="SUPFAM" id="SSF56601">
    <property type="entry name" value="beta-lactamase/transpeptidase-like"/>
    <property type="match status" value="1"/>
</dbReference>